<dbReference type="EMBL" id="VBPA01000107">
    <property type="protein sequence ID" value="TMQ71695.1"/>
    <property type="molecule type" value="Genomic_DNA"/>
</dbReference>
<feature type="domain" description="DUF4032" evidence="1">
    <location>
        <begin position="233"/>
        <end position="275"/>
    </location>
</feature>
<comment type="caution">
    <text evidence="2">The sequence shown here is derived from an EMBL/GenBank/DDBJ whole genome shotgun (WGS) entry which is preliminary data.</text>
</comment>
<protein>
    <submittedName>
        <fullName evidence="2">DUF4032 domain-containing protein</fullName>
    </submittedName>
</protein>
<proteinExistence type="predicted"/>
<dbReference type="Pfam" id="PF06293">
    <property type="entry name" value="Kdo"/>
    <property type="match status" value="1"/>
</dbReference>
<dbReference type="Pfam" id="PF13224">
    <property type="entry name" value="DUF4032"/>
    <property type="match status" value="1"/>
</dbReference>
<dbReference type="SUPFAM" id="SSF56112">
    <property type="entry name" value="Protein kinase-like (PK-like)"/>
    <property type="match status" value="1"/>
</dbReference>
<dbReference type="Proteomes" id="UP000319836">
    <property type="component" value="Unassembled WGS sequence"/>
</dbReference>
<evidence type="ECO:0000313" key="3">
    <source>
        <dbReference type="Proteomes" id="UP000319836"/>
    </source>
</evidence>
<gene>
    <name evidence="2" type="ORF">E6K80_04800</name>
</gene>
<evidence type="ECO:0000313" key="2">
    <source>
        <dbReference type="EMBL" id="TMQ71695.1"/>
    </source>
</evidence>
<name>A0A538U718_UNCEI</name>
<dbReference type="InterPro" id="IPR025111">
    <property type="entry name" value="DUF4032"/>
</dbReference>
<reference evidence="2 3" key="1">
    <citation type="journal article" date="2019" name="Nat. Microbiol.">
        <title>Mediterranean grassland soil C-N compound turnover is dependent on rainfall and depth, and is mediated by genomically divergent microorganisms.</title>
        <authorList>
            <person name="Diamond S."/>
            <person name="Andeer P.F."/>
            <person name="Li Z."/>
            <person name="Crits-Christoph A."/>
            <person name="Burstein D."/>
            <person name="Anantharaman K."/>
            <person name="Lane K.R."/>
            <person name="Thomas B.C."/>
            <person name="Pan C."/>
            <person name="Northen T.R."/>
            <person name="Banfield J.F."/>
        </authorList>
    </citation>
    <scope>NUCLEOTIDE SEQUENCE [LARGE SCALE GENOMIC DNA]</scope>
    <source>
        <strain evidence="2">WS_10</strain>
    </source>
</reference>
<feature type="non-terminal residue" evidence="2">
    <location>
        <position position="277"/>
    </location>
</feature>
<sequence>MSEVTGLIAIHVRPGHPDFLDLPWSPPFAEWRAHCSRLVEVQRGLSRHEVLFCSYDAGVYALKELPEDLAEREYDALRELEERNLPAVSAVGHARARTTAGDLTSVLVTRYLEFSVPYRTLFMQAGLERYRERLLDAMASLLVRLHLAGVYWGDCSLSNTLFRRDAGELQAYLVDAETAEIHDQLSSGQRAQDLEITDENVSGDVADLSADLGSPPSPTLAEIGTHIRERYQRLWEEITREEILAKSESYRIHERIRALNDLGFSVGEIELIATGHG</sequence>
<dbReference type="InterPro" id="IPR011009">
    <property type="entry name" value="Kinase-like_dom_sf"/>
</dbReference>
<evidence type="ECO:0000259" key="1">
    <source>
        <dbReference type="Pfam" id="PF13224"/>
    </source>
</evidence>
<accession>A0A538U718</accession>
<dbReference type="AlphaFoldDB" id="A0A538U718"/>
<organism evidence="2 3">
    <name type="scientific">Eiseniibacteriota bacterium</name>
    <dbReference type="NCBI Taxonomy" id="2212470"/>
    <lineage>
        <taxon>Bacteria</taxon>
        <taxon>Candidatus Eiseniibacteriota</taxon>
    </lineage>
</organism>